<evidence type="ECO:0000313" key="2">
    <source>
        <dbReference type="Proteomes" id="UP000326198"/>
    </source>
</evidence>
<name>A0A5N7BDB3_9EURO</name>
<keyword evidence="2" id="KW-1185">Reference proteome</keyword>
<dbReference type="EMBL" id="ML736190">
    <property type="protein sequence ID" value="KAE8379720.1"/>
    <property type="molecule type" value="Genomic_DNA"/>
</dbReference>
<dbReference type="AlphaFoldDB" id="A0A5N7BDB3"/>
<protein>
    <submittedName>
        <fullName evidence="1">Uncharacterized protein</fullName>
    </submittedName>
</protein>
<dbReference type="Proteomes" id="UP000326198">
    <property type="component" value="Unassembled WGS sequence"/>
</dbReference>
<organism evidence="1 2">
    <name type="scientific">Aspergillus bertholletiae</name>
    <dbReference type="NCBI Taxonomy" id="1226010"/>
    <lineage>
        <taxon>Eukaryota</taxon>
        <taxon>Fungi</taxon>
        <taxon>Dikarya</taxon>
        <taxon>Ascomycota</taxon>
        <taxon>Pezizomycotina</taxon>
        <taxon>Eurotiomycetes</taxon>
        <taxon>Eurotiomycetidae</taxon>
        <taxon>Eurotiales</taxon>
        <taxon>Aspergillaceae</taxon>
        <taxon>Aspergillus</taxon>
        <taxon>Aspergillus subgen. Circumdati</taxon>
    </lineage>
</organism>
<evidence type="ECO:0000313" key="1">
    <source>
        <dbReference type="EMBL" id="KAE8379720.1"/>
    </source>
</evidence>
<sequence>MDGRSFFLGPTSLAATSRLLSITQWRSCASSPFDNRFTAKFFGRPSCRSTSERWYDCSLEAEEFISAETRGTRWNPSLVV</sequence>
<accession>A0A5N7BDB3</accession>
<reference evidence="1 2" key="1">
    <citation type="submission" date="2019-04" db="EMBL/GenBank/DDBJ databases">
        <title>Friends and foes A comparative genomics studyof 23 Aspergillus species from section Flavi.</title>
        <authorList>
            <consortium name="DOE Joint Genome Institute"/>
            <person name="Kjaerbolling I."/>
            <person name="Vesth T."/>
            <person name="Frisvad J.C."/>
            <person name="Nybo J.L."/>
            <person name="Theobald S."/>
            <person name="Kildgaard S."/>
            <person name="Isbrandt T."/>
            <person name="Kuo A."/>
            <person name="Sato A."/>
            <person name="Lyhne E.K."/>
            <person name="Kogle M.E."/>
            <person name="Wiebenga A."/>
            <person name="Kun R.S."/>
            <person name="Lubbers R.J."/>
            <person name="Makela M.R."/>
            <person name="Barry K."/>
            <person name="Chovatia M."/>
            <person name="Clum A."/>
            <person name="Daum C."/>
            <person name="Haridas S."/>
            <person name="He G."/>
            <person name="LaButti K."/>
            <person name="Lipzen A."/>
            <person name="Mondo S."/>
            <person name="Riley R."/>
            <person name="Salamov A."/>
            <person name="Simmons B.A."/>
            <person name="Magnuson J.K."/>
            <person name="Henrissat B."/>
            <person name="Mortensen U.H."/>
            <person name="Larsen T.O."/>
            <person name="Devries R.P."/>
            <person name="Grigoriev I.V."/>
            <person name="Machida M."/>
            <person name="Baker S.E."/>
            <person name="Andersen M.R."/>
        </authorList>
    </citation>
    <scope>NUCLEOTIDE SEQUENCE [LARGE SCALE GENOMIC DNA]</scope>
    <source>
        <strain evidence="1 2">IBT 29228</strain>
    </source>
</reference>
<proteinExistence type="predicted"/>
<gene>
    <name evidence="1" type="ORF">BDV26DRAFT_258716</name>
</gene>